<keyword evidence="9" id="KW-1185">Reference proteome</keyword>
<feature type="active site" description="Charge relay system" evidence="5">
    <location>
        <position position="210"/>
    </location>
</feature>
<keyword evidence="2 5" id="KW-0645">Protease</keyword>
<dbReference type="PROSITE" id="PS00137">
    <property type="entry name" value="SUBTILASE_HIS"/>
    <property type="match status" value="1"/>
</dbReference>
<dbReference type="RefSeq" id="WP_118336462.1">
    <property type="nucleotide sequence ID" value="NZ_AP025567.1"/>
</dbReference>
<dbReference type="PRINTS" id="PR00723">
    <property type="entry name" value="SUBTILISIN"/>
</dbReference>
<dbReference type="PROSITE" id="PS00138">
    <property type="entry name" value="SUBTILASE_SER"/>
    <property type="match status" value="1"/>
</dbReference>
<dbReference type="PROSITE" id="PS51892">
    <property type="entry name" value="SUBTILASE"/>
    <property type="match status" value="1"/>
</dbReference>
<dbReference type="SUPFAM" id="SSF52743">
    <property type="entry name" value="Subtilisin-like"/>
    <property type="match status" value="1"/>
</dbReference>
<evidence type="ECO:0000256" key="3">
    <source>
        <dbReference type="ARBA" id="ARBA00022801"/>
    </source>
</evidence>
<dbReference type="InterPro" id="IPR022398">
    <property type="entry name" value="Peptidase_S8_His-AS"/>
</dbReference>
<evidence type="ECO:0000256" key="6">
    <source>
        <dbReference type="RuleBase" id="RU003355"/>
    </source>
</evidence>
<proteinExistence type="inferred from homology"/>
<dbReference type="InterPro" id="IPR008964">
    <property type="entry name" value="Invasin/intimin_cell_adhesion"/>
</dbReference>
<gene>
    <name evidence="8" type="ORF">DW099_16905</name>
</gene>
<dbReference type="SMART" id="SM00635">
    <property type="entry name" value="BID_2"/>
    <property type="match status" value="1"/>
</dbReference>
<dbReference type="GO" id="GO:0004252">
    <property type="term" value="F:serine-type endopeptidase activity"/>
    <property type="evidence" value="ECO:0007669"/>
    <property type="project" value="UniProtKB-UniRule"/>
</dbReference>
<protein>
    <recommendedName>
        <fullName evidence="7">BIG2 domain-containing protein</fullName>
    </recommendedName>
</protein>
<dbReference type="InterPro" id="IPR003343">
    <property type="entry name" value="Big_2"/>
</dbReference>
<dbReference type="PROSITE" id="PS00136">
    <property type="entry name" value="SUBTILASE_ASP"/>
    <property type="match status" value="1"/>
</dbReference>
<evidence type="ECO:0000256" key="1">
    <source>
        <dbReference type="ARBA" id="ARBA00011073"/>
    </source>
</evidence>
<dbReference type="Pfam" id="PF02368">
    <property type="entry name" value="Big_2"/>
    <property type="match status" value="1"/>
</dbReference>
<dbReference type="InterPro" id="IPR023828">
    <property type="entry name" value="Peptidase_S8_Ser-AS"/>
</dbReference>
<dbReference type="Pfam" id="PF00082">
    <property type="entry name" value="Peptidase_S8"/>
    <property type="match status" value="1"/>
</dbReference>
<sequence length="612" mass="65737">MQKSRNFKRIILMVTIVAMIAVSVPMVSYGDEQPETIKKEYIITSSGDLSAVKADGHIVDVVLADSHTALIKVDSTANLSSVQQDLKDAFPDLTMQPNYVYESTSVNDPYYNLQWGLLNTSGGVDIGFEEAQSFIESKKPMLKKTVVAVIDTGFDFTHNDLADNVWINKDEIPGNGKDDDGNGYVDDTYGYDFSSGSSVTLRPTSSEFEHGTHCAGIIGAVSNNHIGITGIGSITGKVQLMNLKVLAGSKGEGSSFNLIRAIKYAENNGADICNISMGSYGNDTALYAAMAKSNMLFVCAAGNDGKNLNNMPVYPGSYDLDNVICVANIKSDGTINRLSNYSSRYVDLAAPGTDIYSTVPGDKYRNMSGTSMATPYVSGVAALLHSYYNGIGASQIRQLIMDNTTYSQSLRGRVATSGYLNAYKPLAAYDSDAFKPDETAPVIAASVVDIEGSYKQKLVIMATDDSGEVPEVRYARGDLTKKYFRSGKGFDVDLDEENTGSKTMGVPSIYTIYAVDSSGNDALYQVECTADAVKSIKLNYVKKTIKKGKTYKLKTTLSKSGTYGRKVTYTSSKKSVASVSGTGKVTAKKKGTVTITAKTGNGLTAKCKIVVK</sequence>
<feature type="active site" description="Charge relay system" evidence="5">
    <location>
        <position position="371"/>
    </location>
</feature>
<dbReference type="OrthoDB" id="9762689at2"/>
<evidence type="ECO:0000313" key="8">
    <source>
        <dbReference type="EMBL" id="RHJ84652.1"/>
    </source>
</evidence>
<dbReference type="AlphaFoldDB" id="A0A415DVX6"/>
<dbReference type="InterPro" id="IPR036852">
    <property type="entry name" value="Peptidase_S8/S53_dom_sf"/>
</dbReference>
<reference evidence="8 9" key="1">
    <citation type="submission" date="2018-08" db="EMBL/GenBank/DDBJ databases">
        <title>A genome reference for cultivated species of the human gut microbiota.</title>
        <authorList>
            <person name="Zou Y."/>
            <person name="Xue W."/>
            <person name="Luo G."/>
        </authorList>
    </citation>
    <scope>NUCLEOTIDE SEQUENCE [LARGE SCALE GENOMIC DNA]</scope>
    <source>
        <strain evidence="8 9">AM07-24</strain>
    </source>
</reference>
<dbReference type="STRING" id="1776384.GCA_900086585_01353"/>
<dbReference type="Gene3D" id="2.60.40.1080">
    <property type="match status" value="1"/>
</dbReference>
<dbReference type="GO" id="GO:0006508">
    <property type="term" value="P:proteolysis"/>
    <property type="evidence" value="ECO:0007669"/>
    <property type="project" value="UniProtKB-KW"/>
</dbReference>
<dbReference type="PANTHER" id="PTHR43399:SF4">
    <property type="entry name" value="CELL WALL-ASSOCIATED PROTEASE"/>
    <property type="match status" value="1"/>
</dbReference>
<evidence type="ECO:0000256" key="5">
    <source>
        <dbReference type="PROSITE-ProRule" id="PRU01240"/>
    </source>
</evidence>
<dbReference type="InterPro" id="IPR023827">
    <property type="entry name" value="Peptidase_S8_Asp-AS"/>
</dbReference>
<dbReference type="CDD" id="cd07473">
    <property type="entry name" value="Peptidases_S8_Subtilisin_like"/>
    <property type="match status" value="1"/>
</dbReference>
<organism evidence="8 9">
    <name type="scientific">Emergencia timonensis</name>
    <dbReference type="NCBI Taxonomy" id="1776384"/>
    <lineage>
        <taxon>Bacteria</taxon>
        <taxon>Bacillati</taxon>
        <taxon>Bacillota</taxon>
        <taxon>Clostridia</taxon>
        <taxon>Peptostreptococcales</taxon>
        <taxon>Anaerovoracaceae</taxon>
        <taxon>Emergencia</taxon>
    </lineage>
</organism>
<feature type="active site" description="Charge relay system" evidence="5">
    <location>
        <position position="151"/>
    </location>
</feature>
<dbReference type="EMBL" id="QRMS01000006">
    <property type="protein sequence ID" value="RHJ84652.1"/>
    <property type="molecule type" value="Genomic_DNA"/>
</dbReference>
<dbReference type="SUPFAM" id="SSF49373">
    <property type="entry name" value="Invasin/intimin cell-adhesion fragments"/>
    <property type="match status" value="1"/>
</dbReference>
<dbReference type="InterPro" id="IPR034204">
    <property type="entry name" value="PfSUB1-like_cat_dom"/>
</dbReference>
<dbReference type="Gene3D" id="3.40.50.200">
    <property type="entry name" value="Peptidase S8/S53 domain"/>
    <property type="match status" value="1"/>
</dbReference>
<name>A0A415DVX6_9FIRM</name>
<evidence type="ECO:0000313" key="9">
    <source>
        <dbReference type="Proteomes" id="UP000284841"/>
    </source>
</evidence>
<accession>A0A415DVX6</accession>
<feature type="domain" description="BIG2" evidence="7">
    <location>
        <begin position="532"/>
        <end position="608"/>
    </location>
</feature>
<keyword evidence="4 5" id="KW-0720">Serine protease</keyword>
<dbReference type="InterPro" id="IPR051048">
    <property type="entry name" value="Peptidase_S8/S53_subtilisin"/>
</dbReference>
<dbReference type="InterPro" id="IPR015500">
    <property type="entry name" value="Peptidase_S8_subtilisin-rel"/>
</dbReference>
<dbReference type="Proteomes" id="UP000284841">
    <property type="component" value="Unassembled WGS sequence"/>
</dbReference>
<dbReference type="PANTHER" id="PTHR43399">
    <property type="entry name" value="SUBTILISIN-RELATED"/>
    <property type="match status" value="1"/>
</dbReference>
<evidence type="ECO:0000256" key="4">
    <source>
        <dbReference type="ARBA" id="ARBA00022825"/>
    </source>
</evidence>
<comment type="similarity">
    <text evidence="1 5 6">Belongs to the peptidase S8 family.</text>
</comment>
<evidence type="ECO:0000259" key="7">
    <source>
        <dbReference type="SMART" id="SM00635"/>
    </source>
</evidence>
<keyword evidence="3 5" id="KW-0378">Hydrolase</keyword>
<comment type="caution">
    <text evidence="8">The sequence shown here is derived from an EMBL/GenBank/DDBJ whole genome shotgun (WGS) entry which is preliminary data.</text>
</comment>
<dbReference type="InterPro" id="IPR000209">
    <property type="entry name" value="Peptidase_S8/S53_dom"/>
</dbReference>
<evidence type="ECO:0000256" key="2">
    <source>
        <dbReference type="ARBA" id="ARBA00022670"/>
    </source>
</evidence>